<keyword evidence="2" id="KW-0040">ANK repeat</keyword>
<dbReference type="AlphaFoldDB" id="A0A3Q0F042"/>
<proteinExistence type="predicted"/>
<dbReference type="InterPro" id="IPR036770">
    <property type="entry name" value="Ankyrin_rpt-contain_sf"/>
</dbReference>
<evidence type="ECO:0000313" key="4">
    <source>
        <dbReference type="RefSeq" id="XP_022635979.1"/>
    </source>
</evidence>
<dbReference type="InterPro" id="IPR002110">
    <property type="entry name" value="Ankyrin_rpt"/>
</dbReference>
<dbReference type="SUPFAM" id="SSF48403">
    <property type="entry name" value="Ankyrin repeat"/>
    <property type="match status" value="1"/>
</dbReference>
<name>A0A3Q0F042_VIGRR</name>
<dbReference type="KEGG" id="vra:111241589"/>
<reference evidence="4" key="2">
    <citation type="submission" date="2025-08" db="UniProtKB">
        <authorList>
            <consortium name="RefSeq"/>
        </authorList>
    </citation>
    <scope>IDENTIFICATION</scope>
    <source>
        <tissue evidence="4">Leaf</tissue>
    </source>
</reference>
<sequence>MLLVFLDRKSRWKQSKEQIFILLKKKSMMEFIGSMNNDDVENNYNREVQPSRNVMEENTLERSEERRSDEAKAHGWWLLPMKTYDSIKEKKAESDWSEIDDETIKQERPRGNTVLHIAALYGNDKCVEKVLQIAQHLLLTINSNGDTALHVAARAGNIATLKKLVNNHQVLIK</sequence>
<dbReference type="PANTHER" id="PTHR24121">
    <property type="entry name" value="NO MECHANORECEPTOR POTENTIAL C, ISOFORM D-RELATED"/>
    <property type="match status" value="1"/>
</dbReference>
<dbReference type="OrthoDB" id="1436853at2759"/>
<dbReference type="SMART" id="SM00248">
    <property type="entry name" value="ANK"/>
    <property type="match status" value="2"/>
</dbReference>
<reference evidence="3" key="1">
    <citation type="journal article" date="2014" name="Nat. Commun.">
        <title>Genome sequence of mungbean and insights into evolution within Vigna species.</title>
        <authorList>
            <person name="Kang Y.J."/>
            <person name="Kim S.K."/>
            <person name="Kim M.Y."/>
            <person name="Lestari P."/>
            <person name="Kim K.H."/>
            <person name="Ha B.K."/>
            <person name="Jun T.H."/>
            <person name="Hwang W.J."/>
            <person name="Lee T."/>
            <person name="Lee J."/>
            <person name="Shim S."/>
            <person name="Yoon M.Y."/>
            <person name="Jang Y.E."/>
            <person name="Han K.S."/>
            <person name="Taeprayoon P."/>
            <person name="Yoon N."/>
            <person name="Somta P."/>
            <person name="Tanya P."/>
            <person name="Kim K.S."/>
            <person name="Gwag J.G."/>
            <person name="Moon J.K."/>
            <person name="Lee Y.H."/>
            <person name="Park B.S."/>
            <person name="Bombarely A."/>
            <person name="Doyle J.J."/>
            <person name="Jackson S.A."/>
            <person name="Schafleitner R."/>
            <person name="Srinives P."/>
            <person name="Varshney R.K."/>
            <person name="Lee S.H."/>
        </authorList>
    </citation>
    <scope>NUCLEOTIDE SEQUENCE [LARGE SCALE GENOMIC DNA]</scope>
    <source>
        <strain evidence="3">cv. VC1973A</strain>
    </source>
</reference>
<evidence type="ECO:0000313" key="3">
    <source>
        <dbReference type="Proteomes" id="UP000087766"/>
    </source>
</evidence>
<dbReference type="GO" id="GO:0005886">
    <property type="term" value="C:plasma membrane"/>
    <property type="evidence" value="ECO:0007669"/>
    <property type="project" value="UniProtKB-SubCell"/>
</dbReference>
<dbReference type="GeneID" id="111241589"/>
<dbReference type="PROSITE" id="PS50088">
    <property type="entry name" value="ANK_REPEAT"/>
    <property type="match status" value="1"/>
</dbReference>
<organism evidence="3 4">
    <name type="scientific">Vigna radiata var. radiata</name>
    <name type="common">Mung bean</name>
    <name type="synonym">Phaseolus aureus</name>
    <dbReference type="NCBI Taxonomy" id="3916"/>
    <lineage>
        <taxon>Eukaryota</taxon>
        <taxon>Viridiplantae</taxon>
        <taxon>Streptophyta</taxon>
        <taxon>Embryophyta</taxon>
        <taxon>Tracheophyta</taxon>
        <taxon>Spermatophyta</taxon>
        <taxon>Magnoliopsida</taxon>
        <taxon>eudicotyledons</taxon>
        <taxon>Gunneridae</taxon>
        <taxon>Pentapetalae</taxon>
        <taxon>rosids</taxon>
        <taxon>fabids</taxon>
        <taxon>Fabales</taxon>
        <taxon>Fabaceae</taxon>
        <taxon>Papilionoideae</taxon>
        <taxon>50 kb inversion clade</taxon>
        <taxon>NPAAA clade</taxon>
        <taxon>indigoferoid/millettioid clade</taxon>
        <taxon>Phaseoleae</taxon>
        <taxon>Vigna</taxon>
    </lineage>
</organism>
<dbReference type="RefSeq" id="XP_022635979.1">
    <property type="nucleotide sequence ID" value="XM_022780258.1"/>
</dbReference>
<dbReference type="Gene3D" id="1.25.40.20">
    <property type="entry name" value="Ankyrin repeat-containing domain"/>
    <property type="match status" value="1"/>
</dbReference>
<accession>A0A3Q0F042</accession>
<gene>
    <name evidence="4" type="primary">LOC111241589</name>
</gene>
<comment type="subcellular location">
    <subcellularLocation>
        <location evidence="1">Cell membrane</location>
        <topology evidence="1">Peripheral membrane protein</topology>
        <orientation evidence="1">Cytoplasmic side</orientation>
    </subcellularLocation>
</comment>
<dbReference type="PROSITE" id="PS50297">
    <property type="entry name" value="ANK_REP_REGION"/>
    <property type="match status" value="1"/>
</dbReference>
<dbReference type="PANTHER" id="PTHR24121:SF22">
    <property type="entry name" value="PROTEIN ACCELERATED CELL DEATH 6-LIKE"/>
    <property type="match status" value="1"/>
</dbReference>
<evidence type="ECO:0000256" key="2">
    <source>
        <dbReference type="PROSITE-ProRule" id="PRU00023"/>
    </source>
</evidence>
<feature type="repeat" description="ANK" evidence="2">
    <location>
        <begin position="144"/>
        <end position="167"/>
    </location>
</feature>
<dbReference type="Proteomes" id="UP000087766">
    <property type="component" value="Chromosome 5"/>
</dbReference>
<evidence type="ECO:0000256" key="1">
    <source>
        <dbReference type="ARBA" id="ARBA00004413"/>
    </source>
</evidence>
<dbReference type="Pfam" id="PF12796">
    <property type="entry name" value="Ank_2"/>
    <property type="match status" value="1"/>
</dbReference>
<keyword evidence="3" id="KW-1185">Reference proteome</keyword>
<protein>
    <submittedName>
        <fullName evidence="4">Uncharacterized protein LOC111241589</fullName>
    </submittedName>
</protein>